<evidence type="ECO:0008006" key="3">
    <source>
        <dbReference type="Google" id="ProtNLM"/>
    </source>
</evidence>
<keyword evidence="2" id="KW-1185">Reference proteome</keyword>
<sequence>MADRPHADRNRPVRRWWSRSRGVPPEAHAGWKKSLTEEPGRPARILAWAPTADGGLVLLSPAVVSVWREDDWRHHGWHEIERGGWNAETAQLRWQTYDGVRGAVALPDPARVPEVFRERVDASVVFERFVPLGGTGDRGVVVSGRRDLAAGATDLTWHTTLTRGITWRTPGVRELADTALAALRHEYDER</sequence>
<protein>
    <recommendedName>
        <fullName evidence="3">Polyketide cyclase / dehydrase and lipid transport</fullName>
    </recommendedName>
</protein>
<name>A0ABP7CUS7_9ACTN</name>
<reference evidence="2" key="1">
    <citation type="journal article" date="2019" name="Int. J. Syst. Evol. Microbiol.">
        <title>The Global Catalogue of Microorganisms (GCM) 10K type strain sequencing project: providing services to taxonomists for standard genome sequencing and annotation.</title>
        <authorList>
            <consortium name="The Broad Institute Genomics Platform"/>
            <consortium name="The Broad Institute Genome Sequencing Center for Infectious Disease"/>
            <person name="Wu L."/>
            <person name="Ma J."/>
        </authorList>
    </citation>
    <scope>NUCLEOTIDE SEQUENCE [LARGE SCALE GENOMIC DNA]</scope>
    <source>
        <strain evidence="2">JCM 16548</strain>
    </source>
</reference>
<evidence type="ECO:0000313" key="1">
    <source>
        <dbReference type="EMBL" id="GAA3695120.1"/>
    </source>
</evidence>
<dbReference type="EMBL" id="BAAAYX010000002">
    <property type="protein sequence ID" value="GAA3695120.1"/>
    <property type="molecule type" value="Genomic_DNA"/>
</dbReference>
<accession>A0ABP7CUS7</accession>
<gene>
    <name evidence="1" type="ORF">GCM10022204_08610</name>
</gene>
<proteinExistence type="predicted"/>
<comment type="caution">
    <text evidence="1">The sequence shown here is derived from an EMBL/GenBank/DDBJ whole genome shotgun (WGS) entry which is preliminary data.</text>
</comment>
<dbReference type="RefSeq" id="WP_344811035.1">
    <property type="nucleotide sequence ID" value="NZ_BAAAYX010000002.1"/>
</dbReference>
<dbReference type="Proteomes" id="UP001500051">
    <property type="component" value="Unassembled WGS sequence"/>
</dbReference>
<evidence type="ECO:0000313" key="2">
    <source>
        <dbReference type="Proteomes" id="UP001500051"/>
    </source>
</evidence>
<organism evidence="1 2">
    <name type="scientific">Microlunatus aurantiacus</name>
    <dbReference type="NCBI Taxonomy" id="446786"/>
    <lineage>
        <taxon>Bacteria</taxon>
        <taxon>Bacillati</taxon>
        <taxon>Actinomycetota</taxon>
        <taxon>Actinomycetes</taxon>
        <taxon>Propionibacteriales</taxon>
        <taxon>Propionibacteriaceae</taxon>
        <taxon>Microlunatus</taxon>
    </lineage>
</organism>